<proteinExistence type="predicted"/>
<dbReference type="Pfam" id="PF13830">
    <property type="entry name" value="DUF4192"/>
    <property type="match status" value="1"/>
</dbReference>
<dbReference type="EMBL" id="CAFBMC010000048">
    <property type="protein sequence ID" value="CAB4901249.1"/>
    <property type="molecule type" value="Genomic_DNA"/>
</dbReference>
<dbReference type="InterPro" id="IPR025447">
    <property type="entry name" value="DUF4192"/>
</dbReference>
<protein>
    <submittedName>
        <fullName evidence="1">Unannotated protein</fullName>
    </submittedName>
</protein>
<accession>A0A6J7GD09</accession>
<reference evidence="1" key="1">
    <citation type="submission" date="2020-05" db="EMBL/GenBank/DDBJ databases">
        <authorList>
            <person name="Chiriac C."/>
            <person name="Salcher M."/>
            <person name="Ghai R."/>
            <person name="Kavagutti S V."/>
        </authorList>
    </citation>
    <scope>NUCLEOTIDE SEQUENCE</scope>
</reference>
<evidence type="ECO:0000313" key="1">
    <source>
        <dbReference type="EMBL" id="CAB4901249.1"/>
    </source>
</evidence>
<gene>
    <name evidence="1" type="ORF">UFOPK3495_00966</name>
</gene>
<name>A0A6J7GD09_9ZZZZ</name>
<organism evidence="1">
    <name type="scientific">freshwater metagenome</name>
    <dbReference type="NCBI Taxonomy" id="449393"/>
    <lineage>
        <taxon>unclassified sequences</taxon>
        <taxon>metagenomes</taxon>
        <taxon>ecological metagenomes</taxon>
    </lineage>
</organism>
<sequence length="356" mass="38782">MTARVPAQVLRSTDHVLASLPFLLGFQPHSSAVLMWVREGTLILTQRIDIPQIPIGSNDSSTLDEWAIGVIKSASHADSHEVLIAIFPPVLTKDLGPGLATTQDCDRSACRDLVAALSRALVAAAKYPFAAWLVVEDDFWKFDFATSNFSHTRQTVDPQVISEVHDDFLSAGWRHLTNRQEVVNEFDADAGEQQLMLGVITEQAKDVETGERQARRDESISSMVDSLNTSSTDHLAQAQIITGLMDVQLRDCVLWQLTNHDRLASCAHTLRLALRAAPSGYRAPLATVTALAFWLQGDGVRAGAALAQASLDNAHYGLAHLVDIALTNGVAPKMWSESMGKVPYEACRTGVASYLQ</sequence>
<dbReference type="AlphaFoldDB" id="A0A6J7GD09"/>